<gene>
    <name evidence="10" type="ORF">JIN85_09225</name>
</gene>
<comment type="subcellular location">
    <subcellularLocation>
        <location evidence="1">Cell membrane</location>
        <topology evidence="1">Multi-pass membrane protein</topology>
    </subcellularLocation>
</comment>
<dbReference type="RefSeq" id="WP_200269887.1">
    <property type="nucleotide sequence ID" value="NZ_JAENIJ010000012.1"/>
</dbReference>
<evidence type="ECO:0000256" key="8">
    <source>
        <dbReference type="SAM" id="Phobius"/>
    </source>
</evidence>
<keyword evidence="4 8" id="KW-0812">Transmembrane</keyword>
<accession>A0A934S4W7</accession>
<dbReference type="InterPro" id="IPR042094">
    <property type="entry name" value="T2SS_GspF_sf"/>
</dbReference>
<feature type="region of interest" description="Disordered" evidence="7">
    <location>
        <begin position="1"/>
        <end position="36"/>
    </location>
</feature>
<evidence type="ECO:0000256" key="4">
    <source>
        <dbReference type="ARBA" id="ARBA00022692"/>
    </source>
</evidence>
<protein>
    <submittedName>
        <fullName evidence="10">Type II secretion system F family protein</fullName>
    </submittedName>
</protein>
<dbReference type="GO" id="GO:0005886">
    <property type="term" value="C:plasma membrane"/>
    <property type="evidence" value="ECO:0007669"/>
    <property type="project" value="UniProtKB-SubCell"/>
</dbReference>
<dbReference type="EMBL" id="JAENIJ010000012">
    <property type="protein sequence ID" value="MBK1882596.1"/>
    <property type="molecule type" value="Genomic_DNA"/>
</dbReference>
<evidence type="ECO:0000256" key="1">
    <source>
        <dbReference type="ARBA" id="ARBA00004651"/>
    </source>
</evidence>
<feature type="transmembrane region" description="Helical" evidence="8">
    <location>
        <begin position="345"/>
        <end position="371"/>
    </location>
</feature>
<evidence type="ECO:0000313" key="11">
    <source>
        <dbReference type="Proteomes" id="UP000603141"/>
    </source>
</evidence>
<evidence type="ECO:0000256" key="2">
    <source>
        <dbReference type="ARBA" id="ARBA00005745"/>
    </source>
</evidence>
<feature type="transmembrane region" description="Helical" evidence="8">
    <location>
        <begin position="197"/>
        <end position="213"/>
    </location>
</feature>
<keyword evidence="11" id="KW-1185">Reference proteome</keyword>
<dbReference type="InterPro" id="IPR003004">
    <property type="entry name" value="GspF/PilC"/>
</dbReference>
<feature type="domain" description="Type II secretion system protein GspF" evidence="9">
    <location>
        <begin position="245"/>
        <end position="368"/>
    </location>
</feature>
<feature type="domain" description="Type II secretion system protein GspF" evidence="9">
    <location>
        <begin position="47"/>
        <end position="160"/>
    </location>
</feature>
<reference evidence="10" key="1">
    <citation type="submission" date="2021-01" db="EMBL/GenBank/DDBJ databases">
        <title>Modified the classification status of verrucomicrobia.</title>
        <authorList>
            <person name="Feng X."/>
        </authorList>
    </citation>
    <scope>NUCLEOTIDE SEQUENCE</scope>
    <source>
        <strain evidence="10">KCTC 22041</strain>
    </source>
</reference>
<evidence type="ECO:0000259" key="9">
    <source>
        <dbReference type="Pfam" id="PF00482"/>
    </source>
</evidence>
<proteinExistence type="inferred from homology"/>
<dbReference type="Proteomes" id="UP000603141">
    <property type="component" value="Unassembled WGS sequence"/>
</dbReference>
<evidence type="ECO:0000256" key="6">
    <source>
        <dbReference type="ARBA" id="ARBA00023136"/>
    </source>
</evidence>
<comment type="caution">
    <text evidence="10">The sequence shown here is derived from an EMBL/GenBank/DDBJ whole genome shotgun (WGS) entry which is preliminary data.</text>
</comment>
<comment type="similarity">
    <text evidence="2">Belongs to the GSP F family.</text>
</comment>
<name>A0A934S4W7_9BACT</name>
<evidence type="ECO:0000313" key="10">
    <source>
        <dbReference type="EMBL" id="MBK1882596.1"/>
    </source>
</evidence>
<dbReference type="AlphaFoldDB" id="A0A934S4W7"/>
<keyword evidence="3" id="KW-1003">Cell membrane</keyword>
<feature type="transmembrane region" description="Helical" evidence="8">
    <location>
        <begin position="143"/>
        <end position="163"/>
    </location>
</feature>
<sequence length="381" mass="41526">MNSTSPFPAPAGNPKVQKPAPKPLFPSLSQPKKPKPFSKKELVALFRGLSSMLRAQINTADALKYYTHGLPNKSMVASLLKIREDIGAGMNVHEAFRRTGRFDDTVIGLVQAGSDAGQLHEAFRALAARLTSELHFQKQIRKAVVMPSIIISVLTGAFIVSQVKIVPQVEEMLSGVGLKPEGLTAISFKVSHLTQAVWPYFIVSALVIGISIARSKTVRSILLGLGMARFRLFRLLVLSLRQMTFISTIKLLHSNGINLSKSIRVSANSVKNTPYFKELRDAADKYEHSGVPLSTAFAKYTSVDPQVTHMLAIGEKSASLDSQLDMLAGMYEEDSNAYMESFTTAINLVVLLIAVILVAAVLLGTYLPIFLMGPQLMKSGI</sequence>
<organism evidence="10 11">
    <name type="scientific">Luteolibacter pohnpeiensis</name>
    <dbReference type="NCBI Taxonomy" id="454153"/>
    <lineage>
        <taxon>Bacteria</taxon>
        <taxon>Pseudomonadati</taxon>
        <taxon>Verrucomicrobiota</taxon>
        <taxon>Verrucomicrobiia</taxon>
        <taxon>Verrucomicrobiales</taxon>
        <taxon>Verrucomicrobiaceae</taxon>
        <taxon>Luteolibacter</taxon>
    </lineage>
</organism>
<dbReference type="PANTHER" id="PTHR30012">
    <property type="entry name" value="GENERAL SECRETION PATHWAY PROTEIN"/>
    <property type="match status" value="1"/>
</dbReference>
<dbReference type="PANTHER" id="PTHR30012:SF0">
    <property type="entry name" value="TYPE II SECRETION SYSTEM PROTEIN F-RELATED"/>
    <property type="match status" value="1"/>
</dbReference>
<evidence type="ECO:0000256" key="5">
    <source>
        <dbReference type="ARBA" id="ARBA00022989"/>
    </source>
</evidence>
<keyword evidence="5 8" id="KW-1133">Transmembrane helix</keyword>
<dbReference type="Pfam" id="PF00482">
    <property type="entry name" value="T2SSF"/>
    <property type="match status" value="2"/>
</dbReference>
<evidence type="ECO:0000256" key="7">
    <source>
        <dbReference type="SAM" id="MobiDB-lite"/>
    </source>
</evidence>
<dbReference type="Gene3D" id="1.20.81.30">
    <property type="entry name" value="Type II secretion system (T2SS), domain F"/>
    <property type="match status" value="2"/>
</dbReference>
<keyword evidence="6 8" id="KW-0472">Membrane</keyword>
<evidence type="ECO:0000256" key="3">
    <source>
        <dbReference type="ARBA" id="ARBA00022475"/>
    </source>
</evidence>
<dbReference type="InterPro" id="IPR018076">
    <property type="entry name" value="T2SS_GspF_dom"/>
</dbReference>